<dbReference type="Pfam" id="PF00389">
    <property type="entry name" value="2-Hacid_dh"/>
    <property type="match status" value="1"/>
</dbReference>
<dbReference type="Gene3D" id="3.40.50.720">
    <property type="entry name" value="NAD(P)-binding Rossmann-like Domain"/>
    <property type="match status" value="2"/>
</dbReference>
<dbReference type="Proteomes" id="UP000294886">
    <property type="component" value="Unassembled WGS sequence"/>
</dbReference>
<sequence length="324" mass="36424">MFKVFVTRAIPEEGLELLRKYCEVEVSPYDRMLTKEELLEKIKDKDAVITQLTDKVDKEFFEAAKNVKIVANYAVGFDNIDLEEATKRGVYITNTPDVLTNATAELAWALLFAAARRVVEADKFMRAGKFQGWAPMLFLGKGVTGKTLGVIGAGRIGQAFAKMAKGFEMKILYNARTPKPEFEKETGAKYVDLDTLLKESDFVSIHLPLTPETRHLIGERELKLMKNSAILINTGRGPVVDEKALVKALKEKWIYAAGLDVYEREPEFEKELAELDNVVMLPHIGSATEEARRDMSVLVAQNIIDVIEGRVSRTLVNKDILNKR</sequence>
<dbReference type="InterPro" id="IPR006140">
    <property type="entry name" value="D-isomer_DH_NAD-bd"/>
</dbReference>
<comment type="similarity">
    <text evidence="1 3">Belongs to the D-isomer specific 2-hydroxyacid dehydrogenase family.</text>
</comment>
<dbReference type="Pfam" id="PF02826">
    <property type="entry name" value="2-Hacid_dh_C"/>
    <property type="match status" value="1"/>
</dbReference>
<keyword evidence="2 3" id="KW-0560">Oxidoreductase</keyword>
<dbReference type="InterPro" id="IPR029753">
    <property type="entry name" value="D-isomer_DH_CS"/>
</dbReference>
<evidence type="ECO:0000313" key="6">
    <source>
        <dbReference type="EMBL" id="TCO68139.1"/>
    </source>
</evidence>
<dbReference type="InterPro" id="IPR036291">
    <property type="entry name" value="NAD(P)-bd_dom_sf"/>
</dbReference>
<dbReference type="FunFam" id="3.40.50.720:FF:000462">
    <property type="entry name" value="Glyoxylate reductase (NADP+)"/>
    <property type="match status" value="1"/>
</dbReference>
<gene>
    <name evidence="6" type="ORF">EV203_10334</name>
</gene>
<dbReference type="CDD" id="cd05301">
    <property type="entry name" value="GDH"/>
    <property type="match status" value="1"/>
</dbReference>
<dbReference type="AlphaFoldDB" id="A0A4R2KD48"/>
<name>A0A4R2KD48_9THEO</name>
<dbReference type="PROSITE" id="PS00671">
    <property type="entry name" value="D_2_HYDROXYACID_DH_3"/>
    <property type="match status" value="1"/>
</dbReference>
<dbReference type="SUPFAM" id="SSF52283">
    <property type="entry name" value="Formate/glycerate dehydrogenase catalytic domain-like"/>
    <property type="match status" value="1"/>
</dbReference>
<comment type="caution">
    <text evidence="6">The sequence shown here is derived from an EMBL/GenBank/DDBJ whole genome shotgun (WGS) entry which is preliminary data.</text>
</comment>
<evidence type="ECO:0000256" key="3">
    <source>
        <dbReference type="RuleBase" id="RU003719"/>
    </source>
</evidence>
<dbReference type="GO" id="GO:0030267">
    <property type="term" value="F:glyoxylate reductase (NADPH) activity"/>
    <property type="evidence" value="ECO:0007669"/>
    <property type="project" value="TreeGrafter"/>
</dbReference>
<protein>
    <submittedName>
        <fullName evidence="6">Glyoxylate reductase</fullName>
    </submittedName>
</protein>
<evidence type="ECO:0000256" key="1">
    <source>
        <dbReference type="ARBA" id="ARBA00005854"/>
    </source>
</evidence>
<dbReference type="NCBIfam" id="NF009714">
    <property type="entry name" value="PRK13243.1"/>
    <property type="match status" value="1"/>
</dbReference>
<evidence type="ECO:0000313" key="7">
    <source>
        <dbReference type="Proteomes" id="UP000294886"/>
    </source>
</evidence>
<dbReference type="InterPro" id="IPR050223">
    <property type="entry name" value="D-isomer_2-hydroxyacid_DH"/>
</dbReference>
<reference evidence="6 7" key="1">
    <citation type="submission" date="2019-03" db="EMBL/GenBank/DDBJ databases">
        <title>Genomic Encyclopedia of Type Strains, Phase IV (KMG-IV): sequencing the most valuable type-strain genomes for metagenomic binning, comparative biology and taxonomic classification.</title>
        <authorList>
            <person name="Goeker M."/>
        </authorList>
    </citation>
    <scope>NUCLEOTIDE SEQUENCE [LARGE SCALE GENOMIC DNA]</scope>
    <source>
        <strain evidence="6 7">DSM 13054</strain>
    </source>
</reference>
<dbReference type="EMBL" id="SLWU01000003">
    <property type="protein sequence ID" value="TCO68139.1"/>
    <property type="molecule type" value="Genomic_DNA"/>
</dbReference>
<dbReference type="PANTHER" id="PTHR10996:SF283">
    <property type="entry name" value="GLYOXYLATE_HYDROXYPYRUVATE REDUCTASE B"/>
    <property type="match status" value="1"/>
</dbReference>
<dbReference type="GO" id="GO:0051287">
    <property type="term" value="F:NAD binding"/>
    <property type="evidence" value="ECO:0007669"/>
    <property type="project" value="InterPro"/>
</dbReference>
<dbReference type="SUPFAM" id="SSF51735">
    <property type="entry name" value="NAD(P)-binding Rossmann-fold domains"/>
    <property type="match status" value="1"/>
</dbReference>
<feature type="domain" description="D-isomer specific 2-hydroxyacid dehydrogenase catalytic" evidence="4">
    <location>
        <begin position="4"/>
        <end position="317"/>
    </location>
</feature>
<proteinExistence type="inferred from homology"/>
<dbReference type="InterPro" id="IPR006139">
    <property type="entry name" value="D-isomer_2_OHA_DH_cat_dom"/>
</dbReference>
<accession>A0A4R2KD48</accession>
<dbReference type="GO" id="GO:0016618">
    <property type="term" value="F:hydroxypyruvate reductase [NAD(P)H] activity"/>
    <property type="evidence" value="ECO:0007669"/>
    <property type="project" value="TreeGrafter"/>
</dbReference>
<organism evidence="6 7">
    <name type="scientific">Caldanaerobacter subterraneus</name>
    <dbReference type="NCBI Taxonomy" id="911092"/>
    <lineage>
        <taxon>Bacteria</taxon>
        <taxon>Bacillati</taxon>
        <taxon>Bacillota</taxon>
        <taxon>Clostridia</taxon>
        <taxon>Thermoanaerobacterales</taxon>
        <taxon>Thermoanaerobacteraceae</taxon>
        <taxon>Caldanaerobacter</taxon>
    </lineage>
</organism>
<dbReference type="GO" id="GO:0005829">
    <property type="term" value="C:cytosol"/>
    <property type="evidence" value="ECO:0007669"/>
    <property type="project" value="TreeGrafter"/>
</dbReference>
<evidence type="ECO:0000256" key="2">
    <source>
        <dbReference type="ARBA" id="ARBA00023002"/>
    </source>
</evidence>
<evidence type="ECO:0000259" key="5">
    <source>
        <dbReference type="Pfam" id="PF02826"/>
    </source>
</evidence>
<feature type="domain" description="D-isomer specific 2-hydroxyacid dehydrogenase NAD-binding" evidence="5">
    <location>
        <begin position="109"/>
        <end position="285"/>
    </location>
</feature>
<dbReference type="PROSITE" id="PS00670">
    <property type="entry name" value="D_2_HYDROXYACID_DH_2"/>
    <property type="match status" value="1"/>
</dbReference>
<dbReference type="PANTHER" id="PTHR10996">
    <property type="entry name" value="2-HYDROXYACID DEHYDROGENASE-RELATED"/>
    <property type="match status" value="1"/>
</dbReference>
<dbReference type="RefSeq" id="WP_132038972.1">
    <property type="nucleotide sequence ID" value="NZ_SLWU01000003.1"/>
</dbReference>
<evidence type="ECO:0000259" key="4">
    <source>
        <dbReference type="Pfam" id="PF00389"/>
    </source>
</evidence>